<reference evidence="1" key="1">
    <citation type="journal article" date="2015" name="Nature">
        <title>Complex archaea that bridge the gap between prokaryotes and eukaryotes.</title>
        <authorList>
            <person name="Spang A."/>
            <person name="Saw J.H."/>
            <person name="Jorgensen S.L."/>
            <person name="Zaremba-Niedzwiedzka K."/>
            <person name="Martijn J."/>
            <person name="Lind A.E."/>
            <person name="van Eijk R."/>
            <person name="Schleper C."/>
            <person name="Guy L."/>
            <person name="Ettema T.J."/>
        </authorList>
    </citation>
    <scope>NUCLEOTIDE SEQUENCE</scope>
</reference>
<sequence>MADWFVSPTDEELREGITAGEVANLVRSRLSNMVGQEVDHAVNLFAPVKHLTIGALMGNHEKSLKIRQNMDVHSSLCSRLGITDLTDQAVIRVISKLGKSVATTIIYLRHGYGAGRTPGAEPNKLARMLNEWEEADVCISGHSHALCINPPKAVARLPRYGKAPELISYKYRWAAYPGCYLYSHLMGASSYESMSCYEAKPMATLKIVIWPFWHTTKRGQDIRGPKIELRQYAIL</sequence>
<organism evidence="1">
    <name type="scientific">marine sediment metagenome</name>
    <dbReference type="NCBI Taxonomy" id="412755"/>
    <lineage>
        <taxon>unclassified sequences</taxon>
        <taxon>metagenomes</taxon>
        <taxon>ecological metagenomes</taxon>
    </lineage>
</organism>
<dbReference type="EMBL" id="LAZR01008290">
    <property type="protein sequence ID" value="KKM79767.1"/>
    <property type="molecule type" value="Genomic_DNA"/>
</dbReference>
<evidence type="ECO:0008006" key="2">
    <source>
        <dbReference type="Google" id="ProtNLM"/>
    </source>
</evidence>
<name>A0A0F9NEH5_9ZZZZ</name>
<protein>
    <recommendedName>
        <fullName evidence="2">Capsule synthesis protein CapA domain-containing protein</fullName>
    </recommendedName>
</protein>
<gene>
    <name evidence="1" type="ORF">LCGC14_1346710</name>
</gene>
<accession>A0A0F9NEH5</accession>
<dbReference type="AlphaFoldDB" id="A0A0F9NEH5"/>
<proteinExistence type="predicted"/>
<comment type="caution">
    <text evidence="1">The sequence shown here is derived from an EMBL/GenBank/DDBJ whole genome shotgun (WGS) entry which is preliminary data.</text>
</comment>
<feature type="non-terminal residue" evidence="1">
    <location>
        <position position="1"/>
    </location>
</feature>
<evidence type="ECO:0000313" key="1">
    <source>
        <dbReference type="EMBL" id="KKM79767.1"/>
    </source>
</evidence>
<dbReference type="InterPro" id="IPR029052">
    <property type="entry name" value="Metallo-depent_PP-like"/>
</dbReference>
<dbReference type="SUPFAM" id="SSF56300">
    <property type="entry name" value="Metallo-dependent phosphatases"/>
    <property type="match status" value="1"/>
</dbReference>